<feature type="transmembrane region" description="Helical" evidence="10">
    <location>
        <begin position="375"/>
        <end position="396"/>
    </location>
</feature>
<evidence type="ECO:0000313" key="13">
    <source>
        <dbReference type="Proteomes" id="UP001328107"/>
    </source>
</evidence>
<feature type="region of interest" description="Disordered" evidence="11">
    <location>
        <begin position="1"/>
        <end position="49"/>
    </location>
</feature>
<evidence type="ECO:0000256" key="11">
    <source>
        <dbReference type="SAM" id="MobiDB-lite"/>
    </source>
</evidence>
<feature type="transmembrane region" description="Helical" evidence="10">
    <location>
        <begin position="229"/>
        <end position="256"/>
    </location>
</feature>
<comment type="caution">
    <text evidence="12">The sequence shown here is derived from an EMBL/GenBank/DDBJ whole genome shotgun (WGS) entry which is preliminary data.</text>
</comment>
<proteinExistence type="inferred from homology"/>
<evidence type="ECO:0000313" key="12">
    <source>
        <dbReference type="EMBL" id="GMR35968.1"/>
    </source>
</evidence>
<name>A0AAN4ZCH0_9BILA</name>
<accession>A0AAN4ZCH0</accession>
<evidence type="ECO:0000256" key="9">
    <source>
        <dbReference type="ARBA" id="ARBA00023136"/>
    </source>
</evidence>
<feature type="transmembrane region" description="Helical" evidence="10">
    <location>
        <begin position="402"/>
        <end position="421"/>
    </location>
</feature>
<feature type="transmembrane region" description="Helical" evidence="10">
    <location>
        <begin position="187"/>
        <end position="209"/>
    </location>
</feature>
<sequence length="659" mass="74586">MPRNNLALLRRTSNRGDRPASTDSGPPSPMPMQMRFRRTTSEEEQDAAAAAAEPQACSKLFFSRADLDVDWLPTNGAVLKLLFSLRLTSALWSGISDCDEVFNYWEPMHLLVYGDGLQTWEYSPLYAIRSWLYIWLHAAPGKAVALLFPHSKIAVWVTMRCGIASLMAAADFVMFKVVASRLGISIARFYLVISMFSAGMFISSSAFIPSSFAMAFNTISMAALYSGQMLVSTLCVAVASLVGWPFAALLGAPTAITYLVSLGRLDRFVLHSLIALLVVATPLLVVDTWYYGKRVMAPLNIIMYNIFGAHGPELYGTESPSYYLKNLVLNWNVACVLWLVALPLAAIASALVFPLPKTSKKILGMPVSPSFYRRLFPVALTVLSICLWFLVFFTRPHKEERFLFPVFPLLALLTAITLDALNRLCSHFNLPSPSYWLLGIFILLSTSRAYSLHRNYSGVIDTYKAFPDYLSDNHQNLDFSIRNDPLSVCVGKEWHRFPSSFFLPDAVDAHGRVRPMRLRFLRSEFRGLLPKYFPEGRFPARTRAVPTEMNDENKEETTRYVPLDSCDYVVDLETPDRTALEPNYGKEHATILRPIIRNSFLLAHRSHWLLRAFFVPFLSERNCEFGQYTIYERIPPTVVTKRRSHSAEEEERAARHEEL</sequence>
<dbReference type="EMBL" id="BTRK01000002">
    <property type="protein sequence ID" value="GMR35968.1"/>
    <property type="molecule type" value="Genomic_DNA"/>
</dbReference>
<evidence type="ECO:0000256" key="3">
    <source>
        <dbReference type="ARBA" id="ARBA00007063"/>
    </source>
</evidence>
<keyword evidence="13" id="KW-1185">Reference proteome</keyword>
<feature type="transmembrane region" description="Helical" evidence="10">
    <location>
        <begin position="433"/>
        <end position="450"/>
    </location>
</feature>
<protein>
    <recommendedName>
        <fullName evidence="10">Mannosyltransferase</fullName>
        <ecNumber evidence="10">2.4.1.-</ecNumber>
    </recommendedName>
</protein>
<dbReference type="EC" id="2.4.1.-" evidence="10"/>
<evidence type="ECO:0000256" key="6">
    <source>
        <dbReference type="ARBA" id="ARBA00022692"/>
    </source>
</evidence>
<evidence type="ECO:0000256" key="1">
    <source>
        <dbReference type="ARBA" id="ARBA00004477"/>
    </source>
</evidence>
<keyword evidence="4 10" id="KW-0328">Glycosyltransferase</keyword>
<dbReference type="GO" id="GO:0006487">
    <property type="term" value="P:protein N-linked glycosylation"/>
    <property type="evidence" value="ECO:0007669"/>
    <property type="project" value="TreeGrafter"/>
</dbReference>
<evidence type="ECO:0000256" key="10">
    <source>
        <dbReference type="RuleBase" id="RU363075"/>
    </source>
</evidence>
<evidence type="ECO:0000256" key="7">
    <source>
        <dbReference type="ARBA" id="ARBA00022824"/>
    </source>
</evidence>
<keyword evidence="8 10" id="KW-1133">Transmembrane helix</keyword>
<keyword evidence="7 10" id="KW-0256">Endoplasmic reticulum</keyword>
<feature type="transmembrane region" description="Helical" evidence="10">
    <location>
        <begin position="331"/>
        <end position="355"/>
    </location>
</feature>
<dbReference type="PANTHER" id="PTHR22760:SF2">
    <property type="entry name" value="ALPHA-1,2-MANNOSYLTRANSFERASE ALG9"/>
    <property type="match status" value="1"/>
</dbReference>
<keyword evidence="5" id="KW-0808">Transferase</keyword>
<dbReference type="AlphaFoldDB" id="A0AAN4ZCH0"/>
<gene>
    <name evidence="12" type="ORF">PMAYCL1PPCAC_06163</name>
</gene>
<evidence type="ECO:0000256" key="8">
    <source>
        <dbReference type="ARBA" id="ARBA00022989"/>
    </source>
</evidence>
<organism evidence="12 13">
    <name type="scientific">Pristionchus mayeri</name>
    <dbReference type="NCBI Taxonomy" id="1317129"/>
    <lineage>
        <taxon>Eukaryota</taxon>
        <taxon>Metazoa</taxon>
        <taxon>Ecdysozoa</taxon>
        <taxon>Nematoda</taxon>
        <taxon>Chromadorea</taxon>
        <taxon>Rhabditida</taxon>
        <taxon>Rhabditina</taxon>
        <taxon>Diplogasteromorpha</taxon>
        <taxon>Diplogasteroidea</taxon>
        <taxon>Neodiplogasteridae</taxon>
        <taxon>Pristionchus</taxon>
    </lineage>
</organism>
<dbReference type="Pfam" id="PF03901">
    <property type="entry name" value="Glyco_transf_22"/>
    <property type="match status" value="1"/>
</dbReference>
<comment type="subcellular location">
    <subcellularLocation>
        <location evidence="1 10">Endoplasmic reticulum membrane</location>
        <topology evidence="1 10">Multi-pass membrane protein</topology>
    </subcellularLocation>
</comment>
<dbReference type="Proteomes" id="UP001328107">
    <property type="component" value="Unassembled WGS sequence"/>
</dbReference>
<dbReference type="GO" id="GO:0005789">
    <property type="term" value="C:endoplasmic reticulum membrane"/>
    <property type="evidence" value="ECO:0007669"/>
    <property type="project" value="UniProtKB-SubCell"/>
</dbReference>
<dbReference type="GO" id="GO:0000026">
    <property type="term" value="F:alpha-1,2-mannosyltransferase activity"/>
    <property type="evidence" value="ECO:0007669"/>
    <property type="project" value="TreeGrafter"/>
</dbReference>
<feature type="transmembrane region" description="Helical" evidence="10">
    <location>
        <begin position="154"/>
        <end position="175"/>
    </location>
</feature>
<feature type="transmembrane region" description="Helical" evidence="10">
    <location>
        <begin position="268"/>
        <end position="291"/>
    </location>
</feature>
<evidence type="ECO:0000256" key="5">
    <source>
        <dbReference type="ARBA" id="ARBA00022679"/>
    </source>
</evidence>
<dbReference type="PANTHER" id="PTHR22760">
    <property type="entry name" value="GLYCOSYLTRANSFERASE"/>
    <property type="match status" value="1"/>
</dbReference>
<evidence type="ECO:0000256" key="4">
    <source>
        <dbReference type="ARBA" id="ARBA00022676"/>
    </source>
</evidence>
<reference evidence="13" key="1">
    <citation type="submission" date="2022-10" db="EMBL/GenBank/DDBJ databases">
        <title>Genome assembly of Pristionchus species.</title>
        <authorList>
            <person name="Yoshida K."/>
            <person name="Sommer R.J."/>
        </authorList>
    </citation>
    <scope>NUCLEOTIDE SEQUENCE [LARGE SCALE GENOMIC DNA]</scope>
    <source>
        <strain evidence="13">RS5460</strain>
    </source>
</reference>
<comment type="similarity">
    <text evidence="3 10">Belongs to the glycosyltransferase 22 family.</text>
</comment>
<keyword evidence="6 10" id="KW-0812">Transmembrane</keyword>
<keyword evidence="9 10" id="KW-0472">Membrane</keyword>
<comment type="pathway">
    <text evidence="2">Protein modification; protein glycosylation.</text>
</comment>
<evidence type="ECO:0000256" key="2">
    <source>
        <dbReference type="ARBA" id="ARBA00004922"/>
    </source>
</evidence>
<dbReference type="InterPro" id="IPR005599">
    <property type="entry name" value="GPI_mannosylTrfase"/>
</dbReference>